<dbReference type="Proteomes" id="UP000481583">
    <property type="component" value="Unassembled WGS sequence"/>
</dbReference>
<reference evidence="4 5" key="1">
    <citation type="submission" date="2020-02" db="EMBL/GenBank/DDBJ databases">
        <title>Whole-genome analyses of novel actinobacteria.</title>
        <authorList>
            <person name="Sahin N."/>
        </authorList>
    </citation>
    <scope>NUCLEOTIDE SEQUENCE [LARGE SCALE GENOMIC DNA]</scope>
    <source>
        <strain evidence="4 5">A7024</strain>
    </source>
</reference>
<dbReference type="GO" id="GO:0004806">
    <property type="term" value="F:triacylglycerol lipase activity"/>
    <property type="evidence" value="ECO:0007669"/>
    <property type="project" value="TreeGrafter"/>
</dbReference>
<keyword evidence="2 4" id="KW-0378">Hydrolase</keyword>
<dbReference type="Gene3D" id="2.130.10.10">
    <property type="entry name" value="YVTN repeat-like/Quinoprotein amine dehydrogenase"/>
    <property type="match status" value="1"/>
</dbReference>
<proteinExistence type="inferred from homology"/>
<feature type="domain" description="Alpha/beta hydrolase fold-3" evidence="3">
    <location>
        <begin position="131"/>
        <end position="331"/>
    </location>
</feature>
<evidence type="ECO:0000313" key="4">
    <source>
        <dbReference type="EMBL" id="NGN70427.1"/>
    </source>
</evidence>
<evidence type="ECO:0000313" key="5">
    <source>
        <dbReference type="Proteomes" id="UP000481583"/>
    </source>
</evidence>
<evidence type="ECO:0000256" key="2">
    <source>
        <dbReference type="ARBA" id="ARBA00022801"/>
    </source>
</evidence>
<organism evidence="4 5">
    <name type="scientific">Streptomyces coryli</name>
    <dbReference type="NCBI Taxonomy" id="1128680"/>
    <lineage>
        <taxon>Bacteria</taxon>
        <taxon>Bacillati</taxon>
        <taxon>Actinomycetota</taxon>
        <taxon>Actinomycetes</taxon>
        <taxon>Kitasatosporales</taxon>
        <taxon>Streptomycetaceae</taxon>
        <taxon>Streptomyces</taxon>
    </lineage>
</organism>
<dbReference type="Gene3D" id="3.40.50.1820">
    <property type="entry name" value="alpha/beta hydrolase"/>
    <property type="match status" value="1"/>
</dbReference>
<gene>
    <name evidence="4" type="ORF">G5C51_41920</name>
</gene>
<dbReference type="SUPFAM" id="SSF63829">
    <property type="entry name" value="Calcium-dependent phosphotriesterase"/>
    <property type="match status" value="1"/>
</dbReference>
<protein>
    <submittedName>
        <fullName evidence="4">Alpha/beta hydrolase fold domain-containing protein</fullName>
    </submittedName>
</protein>
<dbReference type="InterPro" id="IPR029058">
    <property type="entry name" value="AB_hydrolase_fold"/>
</dbReference>
<name>A0A6G4UF47_9ACTN</name>
<dbReference type="InterPro" id="IPR013094">
    <property type="entry name" value="AB_hydrolase_3"/>
</dbReference>
<evidence type="ECO:0000259" key="3">
    <source>
        <dbReference type="Pfam" id="PF07859"/>
    </source>
</evidence>
<comment type="caution">
    <text evidence="4">The sequence shown here is derived from an EMBL/GenBank/DDBJ whole genome shotgun (WGS) entry which is preliminary data.</text>
</comment>
<dbReference type="SUPFAM" id="SSF53474">
    <property type="entry name" value="alpha/beta-Hydrolases"/>
    <property type="match status" value="1"/>
</dbReference>
<dbReference type="InterPro" id="IPR015943">
    <property type="entry name" value="WD40/YVTN_repeat-like_dom_sf"/>
</dbReference>
<accession>A0A6G4UF47</accession>
<keyword evidence="5" id="KW-1185">Reference proteome</keyword>
<dbReference type="Pfam" id="PF24684">
    <property type="entry name" value="Vgb_lyase"/>
    <property type="match status" value="1"/>
</dbReference>
<sequence>MTGASSWRLRAAARTRWSPPHRRWARRARVCWWGRGRWRWSCGSARRTEGADLPLQSGAPTNDRGGEVAVLRPHRRHVGGPVQTTTIPATPEQAAIGRDRTGGLFTAELPADARIDGEWVTAPGATGEGAVVYVHGGGFQHTDPERERVLAYHFSAAARRPALRVEYRLAPEHPYPAALEDALAAYGEVLRRGIPAERVLFVGESAGATLILSMLLELKRTGRSLPGGAVAISPSTDLTLSSESLTANDGKDVISRAVLTTVAADYLGGADPAGAPQSPIHGKLGGLPPLLIAVGGDEILLDDARRFAAAADAAGVSVQLDVYEGMPHAFHLSAEAGTLLGRIGDWVEAPVREYPVSGPKAGPYAVASGPDGALWFTLVHEGGIGRRSAGGELSLYSVGAGPTVIAAGPDGAMWFSQYQDHRIGRIS</sequence>
<evidence type="ECO:0000256" key="1">
    <source>
        <dbReference type="ARBA" id="ARBA00010515"/>
    </source>
</evidence>
<feature type="non-terminal residue" evidence="4">
    <location>
        <position position="427"/>
    </location>
</feature>
<dbReference type="EMBL" id="JAAKZV010000523">
    <property type="protein sequence ID" value="NGN70427.1"/>
    <property type="molecule type" value="Genomic_DNA"/>
</dbReference>
<comment type="similarity">
    <text evidence="1">Belongs to the 'GDXG' lipolytic enzyme family.</text>
</comment>
<dbReference type="PANTHER" id="PTHR48081:SF30">
    <property type="entry name" value="ACETYL-HYDROLASE LIPR-RELATED"/>
    <property type="match status" value="1"/>
</dbReference>
<dbReference type="PANTHER" id="PTHR48081">
    <property type="entry name" value="AB HYDROLASE SUPERFAMILY PROTEIN C4A8.06C"/>
    <property type="match status" value="1"/>
</dbReference>
<dbReference type="AlphaFoldDB" id="A0A6G4UF47"/>
<dbReference type="Pfam" id="PF07859">
    <property type="entry name" value="Abhydrolase_3"/>
    <property type="match status" value="1"/>
</dbReference>
<dbReference type="InterPro" id="IPR050300">
    <property type="entry name" value="GDXG_lipolytic_enzyme"/>
</dbReference>